<sequence length="443" mass="49463">MKYVIVGGDAAGMSAAMEIYRHDKEAKITTLDKGQHYSYGQCGLPYVLDGRVPNAEDVVHKTAAQFNEKYGIDARTGHCVTKVDCIERVVYGYKTDTNEPFEESYDRLLIATGAEPRKALDDADYPLEGIYYFKTIPHTNDVKAKMADVEHVTIIGGGYIALELAETFTNAGKKVRMILRGKQVASFLEYSFAEKIHTELKEKGVEVIFNEKLLGYEGEDHVTAVRTEHASYPTDIVVEAVGVEPNTAFLEDSGIYTLKNGAVLVNPHLETSMQYVYAAGDCASHYHNVKSKNDYIPLGTTANKQGRLAGLNMADIPDEFRGIVGTSILKCFDLQIGKTGLNELEVQKAGYQYETYTHEAGNHADYYPGVEALTLKIIWRKRTQELLGMQIIGKEGVDKRLDVFATALQQRMTLRDLLDLDLSYAPPFNSVWDPIQQLAKRQF</sequence>
<evidence type="ECO:0000256" key="4">
    <source>
        <dbReference type="ARBA" id="ARBA00022827"/>
    </source>
</evidence>
<keyword evidence="4" id="KW-0274">FAD</keyword>
<dbReference type="PANTHER" id="PTHR43429:SF1">
    <property type="entry name" value="NAD(P)H SULFUR OXIDOREDUCTASE (COA-DEPENDENT)"/>
    <property type="match status" value="1"/>
</dbReference>
<accession>A0A433RR83</accession>
<evidence type="ECO:0000259" key="7">
    <source>
        <dbReference type="Pfam" id="PF02852"/>
    </source>
</evidence>
<keyword evidence="10" id="KW-1185">Reference proteome</keyword>
<evidence type="ECO:0000313" key="9">
    <source>
        <dbReference type="EMBL" id="RUS53220.1"/>
    </source>
</evidence>
<evidence type="ECO:0000256" key="1">
    <source>
        <dbReference type="ARBA" id="ARBA00001974"/>
    </source>
</evidence>
<name>A0A433RR83_9BACL</name>
<reference evidence="9 10" key="1">
    <citation type="submission" date="2014-11" db="EMBL/GenBank/DDBJ databases">
        <title>Genome sequence and analysis of novel Kurthia sp.</title>
        <authorList>
            <person name="Lawson J.N."/>
            <person name="Gonzalez J.E."/>
            <person name="Rinauldi L."/>
            <person name="Xuan Z."/>
            <person name="Firman A."/>
            <person name="Shaddox L."/>
            <person name="Trudeau A."/>
            <person name="Shah S."/>
            <person name="Reiman D."/>
        </authorList>
    </citation>
    <scope>NUCLEOTIDE SEQUENCE [LARGE SCALE GENOMIC DNA]</scope>
    <source>
        <strain evidence="9 10">3B1D</strain>
    </source>
</reference>
<dbReference type="RefSeq" id="WP_126991476.1">
    <property type="nucleotide sequence ID" value="NZ_JTFC01000039.1"/>
</dbReference>
<dbReference type="AlphaFoldDB" id="A0A433RR83"/>
<evidence type="ECO:0000256" key="5">
    <source>
        <dbReference type="ARBA" id="ARBA00023002"/>
    </source>
</evidence>
<dbReference type="PRINTS" id="PR00411">
    <property type="entry name" value="PNDRDTASEI"/>
</dbReference>
<dbReference type="GO" id="GO:0016491">
    <property type="term" value="F:oxidoreductase activity"/>
    <property type="evidence" value="ECO:0007669"/>
    <property type="project" value="UniProtKB-KW"/>
</dbReference>
<protein>
    <submittedName>
        <fullName evidence="9">NADH dehydrogenase</fullName>
    </submittedName>
</protein>
<keyword evidence="6" id="KW-0676">Redox-active center</keyword>
<gene>
    <name evidence="9" type="ORF">QI30_15310</name>
</gene>
<keyword evidence="3" id="KW-0285">Flavoprotein</keyword>
<dbReference type="InterPro" id="IPR016156">
    <property type="entry name" value="FAD/NAD-linked_Rdtase_dimer_sf"/>
</dbReference>
<proteinExistence type="inferred from homology"/>
<dbReference type="Pfam" id="PF07992">
    <property type="entry name" value="Pyr_redox_2"/>
    <property type="match status" value="1"/>
</dbReference>
<dbReference type="EMBL" id="JTFC01000039">
    <property type="protein sequence ID" value="RUS53220.1"/>
    <property type="molecule type" value="Genomic_DNA"/>
</dbReference>
<dbReference type="InterPro" id="IPR004099">
    <property type="entry name" value="Pyr_nucl-diS_OxRdtase_dimer"/>
</dbReference>
<comment type="cofactor">
    <cofactor evidence="1">
        <name>FAD</name>
        <dbReference type="ChEBI" id="CHEBI:57692"/>
    </cofactor>
</comment>
<dbReference type="Gene3D" id="3.50.50.60">
    <property type="entry name" value="FAD/NAD(P)-binding domain"/>
    <property type="match status" value="2"/>
</dbReference>
<dbReference type="PRINTS" id="PR00368">
    <property type="entry name" value="FADPNR"/>
</dbReference>
<evidence type="ECO:0000313" key="10">
    <source>
        <dbReference type="Proteomes" id="UP000288623"/>
    </source>
</evidence>
<comment type="similarity">
    <text evidence="2">Belongs to the class-III pyridine nucleotide-disulfide oxidoreductase family.</text>
</comment>
<keyword evidence="5" id="KW-0560">Oxidoreductase</keyword>
<dbReference type="SUPFAM" id="SSF55424">
    <property type="entry name" value="FAD/NAD-linked reductases, dimerisation (C-terminal) domain"/>
    <property type="match status" value="1"/>
</dbReference>
<dbReference type="InterPro" id="IPR023753">
    <property type="entry name" value="FAD/NAD-binding_dom"/>
</dbReference>
<evidence type="ECO:0000256" key="2">
    <source>
        <dbReference type="ARBA" id="ARBA00009130"/>
    </source>
</evidence>
<evidence type="ECO:0000256" key="6">
    <source>
        <dbReference type="ARBA" id="ARBA00023284"/>
    </source>
</evidence>
<evidence type="ECO:0000256" key="3">
    <source>
        <dbReference type="ARBA" id="ARBA00022630"/>
    </source>
</evidence>
<dbReference type="InterPro" id="IPR036188">
    <property type="entry name" value="FAD/NAD-bd_sf"/>
</dbReference>
<feature type="domain" description="FAD/NAD(P)-binding" evidence="8">
    <location>
        <begin position="1"/>
        <end position="306"/>
    </location>
</feature>
<dbReference type="SUPFAM" id="SSF51905">
    <property type="entry name" value="FAD/NAD(P)-binding domain"/>
    <property type="match status" value="1"/>
</dbReference>
<evidence type="ECO:0000259" key="8">
    <source>
        <dbReference type="Pfam" id="PF07992"/>
    </source>
</evidence>
<dbReference type="Pfam" id="PF02852">
    <property type="entry name" value="Pyr_redox_dim"/>
    <property type="match status" value="1"/>
</dbReference>
<comment type="caution">
    <text evidence="9">The sequence shown here is derived from an EMBL/GenBank/DDBJ whole genome shotgun (WGS) entry which is preliminary data.</text>
</comment>
<feature type="domain" description="Pyridine nucleotide-disulphide oxidoreductase dimerisation" evidence="7">
    <location>
        <begin position="330"/>
        <end position="430"/>
    </location>
</feature>
<dbReference type="Proteomes" id="UP000288623">
    <property type="component" value="Unassembled WGS sequence"/>
</dbReference>
<dbReference type="InterPro" id="IPR050260">
    <property type="entry name" value="FAD-bd_OxRdtase"/>
</dbReference>
<organism evidence="9 10">
    <name type="scientific">Candidatus Kurthia intestinigallinarum</name>
    <dbReference type="NCBI Taxonomy" id="1562256"/>
    <lineage>
        <taxon>Bacteria</taxon>
        <taxon>Bacillati</taxon>
        <taxon>Bacillota</taxon>
        <taxon>Bacilli</taxon>
        <taxon>Bacillales</taxon>
        <taxon>Caryophanaceae</taxon>
        <taxon>Kurthia</taxon>
    </lineage>
</organism>
<dbReference type="PANTHER" id="PTHR43429">
    <property type="entry name" value="PYRIDINE NUCLEOTIDE-DISULFIDE OXIDOREDUCTASE DOMAIN-CONTAINING"/>
    <property type="match status" value="1"/>
</dbReference>
<dbReference type="OrthoDB" id="9792592at2"/>